<dbReference type="Proteomes" id="UP000250043">
    <property type="component" value="Unassembled WGS sequence"/>
</dbReference>
<keyword evidence="2" id="KW-1185">Reference proteome</keyword>
<evidence type="ECO:0000313" key="2">
    <source>
        <dbReference type="Proteomes" id="UP000250043"/>
    </source>
</evidence>
<gene>
    <name evidence="1" type="ORF">OBBRIDRAFT_659139</name>
</gene>
<organism evidence="1 2">
    <name type="scientific">Obba rivulosa</name>
    <dbReference type="NCBI Taxonomy" id="1052685"/>
    <lineage>
        <taxon>Eukaryota</taxon>
        <taxon>Fungi</taxon>
        <taxon>Dikarya</taxon>
        <taxon>Basidiomycota</taxon>
        <taxon>Agaricomycotina</taxon>
        <taxon>Agaricomycetes</taxon>
        <taxon>Polyporales</taxon>
        <taxon>Gelatoporiaceae</taxon>
        <taxon>Obba</taxon>
    </lineage>
</organism>
<proteinExistence type="predicted"/>
<reference evidence="1 2" key="1">
    <citation type="submission" date="2016-07" db="EMBL/GenBank/DDBJ databases">
        <title>Draft genome of the white-rot fungus Obba rivulosa 3A-2.</title>
        <authorList>
            <consortium name="DOE Joint Genome Institute"/>
            <person name="Miettinen O."/>
            <person name="Riley R."/>
            <person name="Acob R."/>
            <person name="Barry K."/>
            <person name="Cullen D."/>
            <person name="De Vries R."/>
            <person name="Hainaut M."/>
            <person name="Hatakka A."/>
            <person name="Henrissat B."/>
            <person name="Hilden K."/>
            <person name="Kuo R."/>
            <person name="Labutti K."/>
            <person name="Lipzen A."/>
            <person name="Makela M.R."/>
            <person name="Sandor L."/>
            <person name="Spatafora J.W."/>
            <person name="Grigoriev I.V."/>
            <person name="Hibbett D.S."/>
        </authorList>
    </citation>
    <scope>NUCLEOTIDE SEQUENCE [LARGE SCALE GENOMIC DNA]</scope>
    <source>
        <strain evidence="1 2">3A-2</strain>
    </source>
</reference>
<evidence type="ECO:0000313" key="1">
    <source>
        <dbReference type="EMBL" id="OCH89546.1"/>
    </source>
</evidence>
<protein>
    <submittedName>
        <fullName evidence="1">Uncharacterized protein</fullName>
    </submittedName>
</protein>
<dbReference type="EMBL" id="KV722424">
    <property type="protein sequence ID" value="OCH89546.1"/>
    <property type="molecule type" value="Genomic_DNA"/>
</dbReference>
<accession>A0A8E2DJZ9</accession>
<sequence>MTHEQHNGPRHHSFRTHQTWAHHGALRTFYATLPHPWTWVTGYLVSGQNAPRVADGQTPAYTADAQQTTIRGSAPFYGMFTQLLGTPSRAVWSQMYDCISSEMSVKCDDGQITLCAHSALSGPHARPCSPCGVYAAFFDRRGSAQGGLRRPEALCASAR</sequence>
<dbReference type="AlphaFoldDB" id="A0A8E2DJZ9"/>
<name>A0A8E2DJZ9_9APHY</name>